<dbReference type="InterPro" id="IPR026341">
    <property type="entry name" value="T9SS_type_B"/>
</dbReference>
<organism evidence="1 2">
    <name type="scientific">Gelidibacter maritimus</name>
    <dbReference type="NCBI Taxonomy" id="2761487"/>
    <lineage>
        <taxon>Bacteria</taxon>
        <taxon>Pseudomonadati</taxon>
        <taxon>Bacteroidota</taxon>
        <taxon>Flavobacteriia</taxon>
        <taxon>Flavobacteriales</taxon>
        <taxon>Flavobacteriaceae</taxon>
        <taxon>Gelidibacter</taxon>
    </lineage>
</organism>
<proteinExistence type="predicted"/>
<comment type="caution">
    <text evidence="1">The sequence shown here is derived from an EMBL/GenBank/DDBJ whole genome shotgun (WGS) entry which is preliminary data.</text>
</comment>
<dbReference type="Pfam" id="PF13585">
    <property type="entry name" value="CHU_C"/>
    <property type="match status" value="1"/>
</dbReference>
<gene>
    <name evidence="1" type="ORF">H3Z82_07115</name>
</gene>
<dbReference type="AlphaFoldDB" id="A0A7W2M4J4"/>
<evidence type="ECO:0000313" key="2">
    <source>
        <dbReference type="Proteomes" id="UP000541857"/>
    </source>
</evidence>
<dbReference type="RefSeq" id="WP_182204180.1">
    <property type="nucleotide sequence ID" value="NZ_JACGLT010000004.1"/>
</dbReference>
<sequence length="488" mass="52750">MHKTTTLKSYFFVLGIFVLLLLSGQINAQVVIGTPNLGYTRACASDAFNSYNVTFVFSPESELSSTNQFSIEMSDATGNFSNSTVVFTSEPGAVTTSPATLNFSIPETTAGEAYRIRIKSSGPVASSSNSVAFAAYYKLQDSPFTINNLVSSGAFCSGGSYLLTIDNPGNGSNDSPLNYPSLTYKWYRETSPTTSVYVGDGSSLSVSQAGTYFVKTNYGTCTSSSFSNRVKISEATSGEADAAIVSSLGNPYCPAEGMTTLSTLGGVSYQWFKDGIAIADATNQMYQTNESGTFSVKVDLGSCTASGSIDLESTDFESAIDVDDTNIMEQGDKLWAIVTTTANNPKFEWFFNDVLISGAQGDEYEATSFGEYKVKVTQTSGCMVYVEHRFSISEALEPFPEVEHIPNLISPNGDGINDTWIIPTKYVSGTNTEVIIMTNQGKVVLQTKDYLNNWPQTSLNLNSINQVYYYVIITEDQQTKKGSITVVK</sequence>
<dbReference type="Proteomes" id="UP000541857">
    <property type="component" value="Unassembled WGS sequence"/>
</dbReference>
<keyword evidence="2" id="KW-1185">Reference proteome</keyword>
<dbReference type="EMBL" id="JACGLT010000004">
    <property type="protein sequence ID" value="MBA6152492.1"/>
    <property type="molecule type" value="Genomic_DNA"/>
</dbReference>
<accession>A0A7W2M4J4</accession>
<protein>
    <submittedName>
        <fullName evidence="1">Gliding motility-associated C-terminal domain-containing protein</fullName>
    </submittedName>
</protein>
<reference evidence="1 2" key="1">
    <citation type="submission" date="2020-07" db="EMBL/GenBank/DDBJ databases">
        <title>Bacterium isolated from marine sediment.</title>
        <authorList>
            <person name="Shang D."/>
        </authorList>
    </citation>
    <scope>NUCLEOTIDE SEQUENCE [LARGE SCALE GENOMIC DNA]</scope>
    <source>
        <strain evidence="1 2">F6074</strain>
    </source>
</reference>
<evidence type="ECO:0000313" key="1">
    <source>
        <dbReference type="EMBL" id="MBA6152492.1"/>
    </source>
</evidence>
<name>A0A7W2M4J4_9FLAO</name>
<dbReference type="NCBIfam" id="TIGR04131">
    <property type="entry name" value="Bac_Flav_CTERM"/>
    <property type="match status" value="1"/>
</dbReference>